<evidence type="ECO:0000256" key="1">
    <source>
        <dbReference type="ARBA" id="ARBA00023125"/>
    </source>
</evidence>
<evidence type="ECO:0000259" key="4">
    <source>
        <dbReference type="PROSITE" id="PS51755"/>
    </source>
</evidence>
<feature type="DNA-binding region" description="OmpR/PhoB-type" evidence="2">
    <location>
        <begin position="1"/>
        <end position="93"/>
    </location>
</feature>
<evidence type="ECO:0000313" key="5">
    <source>
        <dbReference type="EMBL" id="ECK5074517.1"/>
    </source>
</evidence>
<keyword evidence="3" id="KW-0472">Membrane</keyword>
<dbReference type="GO" id="GO:0000160">
    <property type="term" value="P:phosphorelay signal transduction system"/>
    <property type="evidence" value="ECO:0007669"/>
    <property type="project" value="InterPro"/>
</dbReference>
<dbReference type="Gene3D" id="1.10.10.10">
    <property type="entry name" value="Winged helix-like DNA-binding domain superfamily/Winged helix DNA-binding domain"/>
    <property type="match status" value="1"/>
</dbReference>
<evidence type="ECO:0000256" key="2">
    <source>
        <dbReference type="PROSITE-ProRule" id="PRU01091"/>
    </source>
</evidence>
<dbReference type="GO" id="GO:0006355">
    <property type="term" value="P:regulation of DNA-templated transcription"/>
    <property type="evidence" value="ECO:0007669"/>
    <property type="project" value="InterPro"/>
</dbReference>
<dbReference type="Pfam" id="PF00486">
    <property type="entry name" value="Trans_reg_C"/>
    <property type="match status" value="1"/>
</dbReference>
<comment type="caution">
    <text evidence="5">The sequence shown here is derived from an EMBL/GenBank/DDBJ whole genome shotgun (WGS) entry which is preliminary data.</text>
</comment>
<dbReference type="InterPro" id="IPR001867">
    <property type="entry name" value="OmpR/PhoB-type_DNA-bd"/>
</dbReference>
<feature type="domain" description="OmpR/PhoB-type" evidence="4">
    <location>
        <begin position="1"/>
        <end position="93"/>
    </location>
</feature>
<gene>
    <name evidence="5" type="ORF">FRK98_22885</name>
</gene>
<proteinExistence type="predicted"/>
<sequence>MEIKINKKNNKVCMGGRLYFLSKNEIALLELLYNHPAVFFSVRELSDKCWPGRVVSYNSVPVAIKHIRDTFKTNSGCTDIIMTKKGVGYRFCGNELIINFENDDESVINQEDRGEWKVLLYLIVYPVLMLPVILLSICSIFL</sequence>
<dbReference type="PROSITE" id="PS51755">
    <property type="entry name" value="OMPR_PHOB"/>
    <property type="match status" value="1"/>
</dbReference>
<dbReference type="GO" id="GO:0003677">
    <property type="term" value="F:DNA binding"/>
    <property type="evidence" value="ECO:0007669"/>
    <property type="project" value="UniProtKB-UniRule"/>
</dbReference>
<dbReference type="AlphaFoldDB" id="A0A5Y5S223"/>
<reference evidence="5" key="1">
    <citation type="submission" date="2019-08" db="EMBL/GenBank/DDBJ databases">
        <authorList>
            <consortium name="PulseNet: The National Subtyping Network for Foodborne Disease Surveillance"/>
            <person name="Tarr C.L."/>
            <person name="Trees E."/>
            <person name="Katz L.S."/>
            <person name="Carleton-Romer H.A."/>
            <person name="Stroika S."/>
            <person name="Kucerova Z."/>
            <person name="Roache K.F."/>
            <person name="Sabol A.L."/>
            <person name="Besser J."/>
            <person name="Gerner-Smidt P."/>
        </authorList>
    </citation>
    <scope>NUCLEOTIDE SEQUENCE</scope>
    <source>
        <strain evidence="5">PNUSAS086255</strain>
    </source>
</reference>
<protein>
    <recommendedName>
        <fullName evidence="4">OmpR/PhoB-type domain-containing protein</fullName>
    </recommendedName>
</protein>
<keyword evidence="1 2" id="KW-0238">DNA-binding</keyword>
<name>A0A5Y5S223_SALER</name>
<feature type="transmembrane region" description="Helical" evidence="3">
    <location>
        <begin position="118"/>
        <end position="141"/>
    </location>
</feature>
<keyword evidence="3" id="KW-0812">Transmembrane</keyword>
<dbReference type="CDD" id="cd00383">
    <property type="entry name" value="trans_reg_C"/>
    <property type="match status" value="1"/>
</dbReference>
<dbReference type="SMART" id="SM00862">
    <property type="entry name" value="Trans_reg_C"/>
    <property type="match status" value="1"/>
</dbReference>
<dbReference type="EMBL" id="AAJCBN010000145">
    <property type="protein sequence ID" value="ECK5074517.1"/>
    <property type="molecule type" value="Genomic_DNA"/>
</dbReference>
<dbReference type="InterPro" id="IPR016032">
    <property type="entry name" value="Sig_transdc_resp-reg_C-effctor"/>
</dbReference>
<dbReference type="SUPFAM" id="SSF46894">
    <property type="entry name" value="C-terminal effector domain of the bipartite response regulators"/>
    <property type="match status" value="1"/>
</dbReference>
<organism evidence="5">
    <name type="scientific">Salmonella enterica</name>
    <name type="common">Salmonella choleraesuis</name>
    <dbReference type="NCBI Taxonomy" id="28901"/>
    <lineage>
        <taxon>Bacteria</taxon>
        <taxon>Pseudomonadati</taxon>
        <taxon>Pseudomonadota</taxon>
        <taxon>Gammaproteobacteria</taxon>
        <taxon>Enterobacterales</taxon>
        <taxon>Enterobacteriaceae</taxon>
        <taxon>Salmonella</taxon>
    </lineage>
</organism>
<dbReference type="InterPro" id="IPR036388">
    <property type="entry name" value="WH-like_DNA-bd_sf"/>
</dbReference>
<accession>A0A5Y5S223</accession>
<keyword evidence="3" id="KW-1133">Transmembrane helix</keyword>
<evidence type="ECO:0000256" key="3">
    <source>
        <dbReference type="SAM" id="Phobius"/>
    </source>
</evidence>